<dbReference type="InterPro" id="IPR000847">
    <property type="entry name" value="LysR_HTH_N"/>
</dbReference>
<proteinExistence type="inferred from homology"/>
<keyword evidence="3" id="KW-0238">DNA-binding</keyword>
<dbReference type="PANTHER" id="PTHR30126">
    <property type="entry name" value="HTH-TYPE TRANSCRIPTIONAL REGULATOR"/>
    <property type="match status" value="1"/>
</dbReference>
<dbReference type="GO" id="GO:0000976">
    <property type="term" value="F:transcription cis-regulatory region binding"/>
    <property type="evidence" value="ECO:0007669"/>
    <property type="project" value="TreeGrafter"/>
</dbReference>
<dbReference type="RefSeq" id="WP_249328918.1">
    <property type="nucleotide sequence ID" value="NZ_CP060635.1"/>
</dbReference>
<feature type="domain" description="HTH lysR-type" evidence="5">
    <location>
        <begin position="1"/>
        <end position="58"/>
    </location>
</feature>
<dbReference type="KEGG" id="whj:H9Q79_00105"/>
<evidence type="ECO:0000256" key="2">
    <source>
        <dbReference type="ARBA" id="ARBA00023015"/>
    </source>
</evidence>
<dbReference type="Gene3D" id="1.10.10.10">
    <property type="entry name" value="Winged helix-like DNA-binding domain superfamily/Winged helix DNA-binding domain"/>
    <property type="match status" value="1"/>
</dbReference>
<evidence type="ECO:0000256" key="3">
    <source>
        <dbReference type="ARBA" id="ARBA00023125"/>
    </source>
</evidence>
<evidence type="ECO:0000313" key="7">
    <source>
        <dbReference type="Proteomes" id="UP000515860"/>
    </source>
</evidence>
<dbReference type="PROSITE" id="PS50931">
    <property type="entry name" value="HTH_LYSR"/>
    <property type="match status" value="1"/>
</dbReference>
<keyword evidence="4" id="KW-0804">Transcription</keyword>
<accession>A0A7G9GD81</accession>
<evidence type="ECO:0000313" key="6">
    <source>
        <dbReference type="EMBL" id="QNM08763.1"/>
    </source>
</evidence>
<dbReference type="SUPFAM" id="SSF46785">
    <property type="entry name" value="Winged helix' DNA-binding domain"/>
    <property type="match status" value="1"/>
</dbReference>
<organism evidence="6 7">
    <name type="scientific">Wansuia hejianensis</name>
    <dbReference type="NCBI Taxonomy" id="2763667"/>
    <lineage>
        <taxon>Bacteria</taxon>
        <taxon>Bacillati</taxon>
        <taxon>Bacillota</taxon>
        <taxon>Clostridia</taxon>
        <taxon>Lachnospirales</taxon>
        <taxon>Lachnospiraceae</taxon>
        <taxon>Wansuia</taxon>
    </lineage>
</organism>
<protein>
    <submittedName>
        <fullName evidence="6">LysR family transcriptional regulator</fullName>
    </submittedName>
</protein>
<keyword evidence="2" id="KW-0805">Transcription regulation</keyword>
<evidence type="ECO:0000256" key="4">
    <source>
        <dbReference type="ARBA" id="ARBA00023163"/>
    </source>
</evidence>
<dbReference type="AlphaFoldDB" id="A0A7G9GD81"/>
<dbReference type="GO" id="GO:0003700">
    <property type="term" value="F:DNA-binding transcription factor activity"/>
    <property type="evidence" value="ECO:0007669"/>
    <property type="project" value="InterPro"/>
</dbReference>
<evidence type="ECO:0000259" key="5">
    <source>
        <dbReference type="PROSITE" id="PS50931"/>
    </source>
</evidence>
<keyword evidence="7" id="KW-1185">Reference proteome</keyword>
<dbReference type="InterPro" id="IPR036388">
    <property type="entry name" value="WH-like_DNA-bd_sf"/>
</dbReference>
<reference evidence="6 7" key="1">
    <citation type="submission" date="2020-08" db="EMBL/GenBank/DDBJ databases">
        <authorList>
            <person name="Liu C."/>
            <person name="Sun Q."/>
        </authorList>
    </citation>
    <scope>NUCLEOTIDE SEQUENCE [LARGE SCALE GENOMIC DNA]</scope>
    <source>
        <strain evidence="6 7">NSJ-29</strain>
    </source>
</reference>
<name>A0A7G9GD81_9FIRM</name>
<dbReference type="InterPro" id="IPR005119">
    <property type="entry name" value="LysR_subst-bd"/>
</dbReference>
<evidence type="ECO:0000256" key="1">
    <source>
        <dbReference type="ARBA" id="ARBA00009437"/>
    </source>
</evidence>
<dbReference type="InterPro" id="IPR036390">
    <property type="entry name" value="WH_DNA-bd_sf"/>
</dbReference>
<dbReference type="Gene3D" id="3.40.190.290">
    <property type="match status" value="1"/>
</dbReference>
<dbReference type="PRINTS" id="PR00039">
    <property type="entry name" value="HTHLYSR"/>
</dbReference>
<dbReference type="EMBL" id="CP060635">
    <property type="protein sequence ID" value="QNM08763.1"/>
    <property type="molecule type" value="Genomic_DNA"/>
</dbReference>
<dbReference type="FunFam" id="1.10.10.10:FF:000001">
    <property type="entry name" value="LysR family transcriptional regulator"/>
    <property type="match status" value="1"/>
</dbReference>
<dbReference type="SUPFAM" id="SSF53850">
    <property type="entry name" value="Periplasmic binding protein-like II"/>
    <property type="match status" value="1"/>
</dbReference>
<comment type="similarity">
    <text evidence="1">Belongs to the LysR transcriptional regulatory family.</text>
</comment>
<dbReference type="Pfam" id="PF00126">
    <property type="entry name" value="HTH_1"/>
    <property type="match status" value="1"/>
</dbReference>
<dbReference type="PANTHER" id="PTHR30126:SF40">
    <property type="entry name" value="HTH-TYPE TRANSCRIPTIONAL REGULATOR GLTR"/>
    <property type="match status" value="1"/>
</dbReference>
<gene>
    <name evidence="6" type="ORF">H9Q79_00105</name>
</gene>
<sequence length="290" mass="32295">MDIRKLHIFQTAAQMKSFTKAAAALYMTQPAVSKAISELEREAGTLLFERYPKQVVLTPTGRLLLDKSEALLELYREVEQDLNRLDSQSALRIGSCITIANDRLPQLLRLQKEKFPAVRIEVVIASAATVMEKLNSNDLDAAFIEGVVSAEWAEGIPFSSYTIHAVCSPSFALSHPVSSLNELINLPLLMREKGSAIRDTVDSFFLLQGLCAVPDWTSTNSNALLQAALQDFGVAFLPVNMIRKKVENHSLAELHLPGLPLVNHTHFVFKKQKHLNEPLQNIVSLVKQQR</sequence>
<dbReference type="Proteomes" id="UP000515860">
    <property type="component" value="Chromosome"/>
</dbReference>
<dbReference type="Pfam" id="PF03466">
    <property type="entry name" value="LysR_substrate"/>
    <property type="match status" value="1"/>
</dbReference>